<name>A0A8T2S139_CERRI</name>
<evidence type="ECO:0008006" key="4">
    <source>
        <dbReference type="Google" id="ProtNLM"/>
    </source>
</evidence>
<dbReference type="Proteomes" id="UP000825935">
    <property type="component" value="Chromosome 23"/>
</dbReference>
<gene>
    <name evidence="2" type="ORF">KP509_23G045500</name>
</gene>
<protein>
    <recommendedName>
        <fullName evidence="4">Leucine-rich repeat-containing N-terminal plant-type domain-containing protein</fullName>
    </recommendedName>
</protein>
<evidence type="ECO:0000256" key="1">
    <source>
        <dbReference type="ARBA" id="ARBA00022737"/>
    </source>
</evidence>
<dbReference type="EMBL" id="CM035428">
    <property type="protein sequence ID" value="KAH7301831.1"/>
    <property type="molecule type" value="Genomic_DNA"/>
</dbReference>
<dbReference type="PANTHER" id="PTHR48009:SF4">
    <property type="entry name" value="LEUCINE-RICH REPEAT (LRR) FAMILY PROTEIN"/>
    <property type="match status" value="1"/>
</dbReference>
<evidence type="ECO:0000313" key="3">
    <source>
        <dbReference type="Proteomes" id="UP000825935"/>
    </source>
</evidence>
<dbReference type="PANTHER" id="PTHR48009">
    <property type="entry name" value="LEUCINE-RICH REPEAT (LRR) FAMILY PROTEIN"/>
    <property type="match status" value="1"/>
</dbReference>
<dbReference type="Gene3D" id="3.80.10.10">
    <property type="entry name" value="Ribonuclease Inhibitor"/>
    <property type="match status" value="2"/>
</dbReference>
<dbReference type="InterPro" id="IPR032675">
    <property type="entry name" value="LRR_dom_sf"/>
</dbReference>
<comment type="caution">
    <text evidence="2">The sequence shown here is derived from an EMBL/GenBank/DDBJ whole genome shotgun (WGS) entry which is preliminary data.</text>
</comment>
<dbReference type="PROSITE" id="PS51450">
    <property type="entry name" value="LRR"/>
    <property type="match status" value="1"/>
</dbReference>
<dbReference type="PROSITE" id="PS51257">
    <property type="entry name" value="PROKAR_LIPOPROTEIN"/>
    <property type="match status" value="1"/>
</dbReference>
<dbReference type="InterPro" id="IPR053213">
    <property type="entry name" value="RLP29"/>
</dbReference>
<accession>A0A8T2S139</accession>
<dbReference type="OrthoDB" id="676979at2759"/>
<dbReference type="FunFam" id="3.80.10.10:FF:000383">
    <property type="entry name" value="Leucine-rich repeat receptor protein kinase EMS1"/>
    <property type="match status" value="1"/>
</dbReference>
<dbReference type="AlphaFoldDB" id="A0A8T2S139"/>
<dbReference type="InterPro" id="IPR001611">
    <property type="entry name" value="Leu-rich_rpt"/>
</dbReference>
<sequence length="421" mass="46056">MRSWQDMALYARDCGLPMALSFLLMSCFVAQSIVQLNVDEQLYEGDFEALRAVRSSLADLPGSFFFDSWEFDRSADRPVYPCTSFMGLICDYDDGVLRVRQLNLGTGLAGSPGLVGILHPAIANLTALQQLTVAPGQVGGQLPASLAALQQLRFLGISQNHLSGPIPAALATLPLLQTLDLSFNDLWGPMPHDLLHLPALQAILLSHNRIDGSLPAAIRSPLVHLDMQSNLLSGQLPESLPHTLSYLSLAQNQLSGSLLPFHNPPPSLYFVDVSYNNITGFLPPALLGLALHSLLLHHNRLWGLVYPLSPVLIENLDLSFNDFSGPVSRFLSTAARLYLNNNRFIGRLSEAFISHLAGGELQLLYLQHNLITEIELEPEVSLPLTASFCIAFNCMETPPQSQCPDNGVWTGYVDNDECGHL</sequence>
<reference evidence="2 3" key="1">
    <citation type="submission" date="2021-08" db="EMBL/GenBank/DDBJ databases">
        <title>WGS assembly of Ceratopteris richardii.</title>
        <authorList>
            <person name="Marchant D.B."/>
            <person name="Chen G."/>
            <person name="Jenkins J."/>
            <person name="Shu S."/>
            <person name="Leebens-Mack J."/>
            <person name="Grimwood J."/>
            <person name="Schmutz J."/>
            <person name="Soltis P."/>
            <person name="Soltis D."/>
            <person name="Chen Z.-H."/>
        </authorList>
    </citation>
    <scope>NUCLEOTIDE SEQUENCE [LARGE SCALE GENOMIC DNA]</scope>
    <source>
        <strain evidence="2">Whitten #5841</strain>
        <tissue evidence="2">Leaf</tissue>
    </source>
</reference>
<dbReference type="Pfam" id="PF00560">
    <property type="entry name" value="LRR_1"/>
    <property type="match status" value="4"/>
</dbReference>
<keyword evidence="3" id="KW-1185">Reference proteome</keyword>
<evidence type="ECO:0000313" key="2">
    <source>
        <dbReference type="EMBL" id="KAH7301831.1"/>
    </source>
</evidence>
<dbReference type="OMA" id="AFNCMET"/>
<dbReference type="SUPFAM" id="SSF52058">
    <property type="entry name" value="L domain-like"/>
    <property type="match status" value="1"/>
</dbReference>
<proteinExistence type="predicted"/>
<keyword evidence="1" id="KW-0677">Repeat</keyword>
<organism evidence="2 3">
    <name type="scientific">Ceratopteris richardii</name>
    <name type="common">Triangle waterfern</name>
    <dbReference type="NCBI Taxonomy" id="49495"/>
    <lineage>
        <taxon>Eukaryota</taxon>
        <taxon>Viridiplantae</taxon>
        <taxon>Streptophyta</taxon>
        <taxon>Embryophyta</taxon>
        <taxon>Tracheophyta</taxon>
        <taxon>Polypodiopsida</taxon>
        <taxon>Polypodiidae</taxon>
        <taxon>Polypodiales</taxon>
        <taxon>Pteridineae</taxon>
        <taxon>Pteridaceae</taxon>
        <taxon>Parkerioideae</taxon>
        <taxon>Ceratopteris</taxon>
    </lineage>
</organism>